<evidence type="ECO:0000256" key="1">
    <source>
        <dbReference type="PROSITE-ProRule" id="PRU00042"/>
    </source>
</evidence>
<dbReference type="Gene3D" id="3.30.160.60">
    <property type="entry name" value="Classic Zinc Finger"/>
    <property type="match status" value="1"/>
</dbReference>
<keyword evidence="1" id="KW-0863">Zinc-finger</keyword>
<dbReference type="InterPro" id="IPR036236">
    <property type="entry name" value="Znf_C2H2_sf"/>
</dbReference>
<feature type="domain" description="C2H2-type" evidence="2">
    <location>
        <begin position="43"/>
        <end position="71"/>
    </location>
</feature>
<dbReference type="SUPFAM" id="SSF57667">
    <property type="entry name" value="beta-beta-alpha zinc fingers"/>
    <property type="match status" value="1"/>
</dbReference>
<dbReference type="SMART" id="SM00355">
    <property type="entry name" value="ZnF_C2H2"/>
    <property type="match status" value="3"/>
</dbReference>
<organism evidence="3">
    <name type="scientific">Graphocephala atropunctata</name>
    <dbReference type="NCBI Taxonomy" id="36148"/>
    <lineage>
        <taxon>Eukaryota</taxon>
        <taxon>Metazoa</taxon>
        <taxon>Ecdysozoa</taxon>
        <taxon>Arthropoda</taxon>
        <taxon>Hexapoda</taxon>
        <taxon>Insecta</taxon>
        <taxon>Pterygota</taxon>
        <taxon>Neoptera</taxon>
        <taxon>Paraneoptera</taxon>
        <taxon>Hemiptera</taxon>
        <taxon>Auchenorrhyncha</taxon>
        <taxon>Membracoidea</taxon>
        <taxon>Cicadellidae</taxon>
        <taxon>Cicadellinae</taxon>
        <taxon>Cicadellini</taxon>
        <taxon>Graphocephala</taxon>
    </lineage>
</organism>
<proteinExistence type="predicted"/>
<protein>
    <recommendedName>
        <fullName evidence="2">C2H2-type domain-containing protein</fullName>
    </recommendedName>
</protein>
<accession>A0A1B6MDL3</accession>
<dbReference type="GO" id="GO:0008270">
    <property type="term" value="F:zinc ion binding"/>
    <property type="evidence" value="ECO:0007669"/>
    <property type="project" value="UniProtKB-KW"/>
</dbReference>
<gene>
    <name evidence="3" type="ORF">g.50163</name>
</gene>
<evidence type="ECO:0000259" key="2">
    <source>
        <dbReference type="PROSITE" id="PS50157"/>
    </source>
</evidence>
<dbReference type="AlphaFoldDB" id="A0A1B6MDL3"/>
<dbReference type="PROSITE" id="PS00028">
    <property type="entry name" value="ZINC_FINGER_C2H2_1"/>
    <property type="match status" value="2"/>
</dbReference>
<dbReference type="PROSITE" id="PS50157">
    <property type="entry name" value="ZINC_FINGER_C2H2_2"/>
    <property type="match status" value="2"/>
</dbReference>
<reference evidence="3" key="1">
    <citation type="submission" date="2015-11" db="EMBL/GenBank/DDBJ databases">
        <title>De novo transcriptome assembly of four potential Pierce s Disease insect vectors from Arizona vineyards.</title>
        <authorList>
            <person name="Tassone E.E."/>
        </authorList>
    </citation>
    <scope>NUCLEOTIDE SEQUENCE</scope>
</reference>
<feature type="domain" description="C2H2-type" evidence="2">
    <location>
        <begin position="74"/>
        <end position="102"/>
    </location>
</feature>
<dbReference type="EMBL" id="GEBQ01005982">
    <property type="protein sequence ID" value="JAT33995.1"/>
    <property type="molecule type" value="Transcribed_RNA"/>
</dbReference>
<dbReference type="Pfam" id="PF13894">
    <property type="entry name" value="zf-C2H2_4"/>
    <property type="match status" value="1"/>
</dbReference>
<feature type="non-terminal residue" evidence="3">
    <location>
        <position position="108"/>
    </location>
</feature>
<dbReference type="InterPro" id="IPR013087">
    <property type="entry name" value="Znf_C2H2_type"/>
</dbReference>
<keyword evidence="1" id="KW-0479">Metal-binding</keyword>
<name>A0A1B6MDL3_9HEMI</name>
<sequence>MENTTDSQVCEFCIKQFTHQSDYRRHVQKCHKKNSDTQPRIKVVCELCEKQYSSKSSLQRHVETVHMSESARYYYCDQCTFKTLQKSYIKGHVLRVHDKEKEQQKNLA</sequence>
<keyword evidence="1" id="KW-0862">Zinc</keyword>
<evidence type="ECO:0000313" key="3">
    <source>
        <dbReference type="EMBL" id="JAT33995.1"/>
    </source>
</evidence>